<dbReference type="AlphaFoldDB" id="A0A1B6L517"/>
<protein>
    <submittedName>
        <fullName evidence="2">Uncharacterized protein</fullName>
    </submittedName>
</protein>
<feature type="non-terminal residue" evidence="2">
    <location>
        <position position="1"/>
    </location>
</feature>
<evidence type="ECO:0000256" key="1">
    <source>
        <dbReference type="SAM" id="MobiDB-lite"/>
    </source>
</evidence>
<gene>
    <name evidence="2" type="ORF">g.51799</name>
</gene>
<proteinExistence type="predicted"/>
<dbReference type="EMBL" id="GEBQ01021256">
    <property type="protein sequence ID" value="JAT18721.1"/>
    <property type="molecule type" value="Transcribed_RNA"/>
</dbReference>
<organism evidence="2">
    <name type="scientific">Graphocephala atropunctata</name>
    <dbReference type="NCBI Taxonomy" id="36148"/>
    <lineage>
        <taxon>Eukaryota</taxon>
        <taxon>Metazoa</taxon>
        <taxon>Ecdysozoa</taxon>
        <taxon>Arthropoda</taxon>
        <taxon>Hexapoda</taxon>
        <taxon>Insecta</taxon>
        <taxon>Pterygota</taxon>
        <taxon>Neoptera</taxon>
        <taxon>Paraneoptera</taxon>
        <taxon>Hemiptera</taxon>
        <taxon>Auchenorrhyncha</taxon>
        <taxon>Membracoidea</taxon>
        <taxon>Cicadellidae</taxon>
        <taxon>Cicadellinae</taxon>
        <taxon>Cicadellini</taxon>
        <taxon>Graphocephala</taxon>
    </lineage>
</organism>
<feature type="compositionally biased region" description="Polar residues" evidence="1">
    <location>
        <begin position="124"/>
        <end position="142"/>
    </location>
</feature>
<reference evidence="2" key="1">
    <citation type="submission" date="2015-11" db="EMBL/GenBank/DDBJ databases">
        <title>De novo transcriptome assembly of four potential Pierce s Disease insect vectors from Arizona vineyards.</title>
        <authorList>
            <person name="Tassone E.E."/>
        </authorList>
    </citation>
    <scope>NUCLEOTIDE SEQUENCE</scope>
</reference>
<name>A0A1B6L517_9HEMI</name>
<feature type="compositionally biased region" description="Polar residues" evidence="1">
    <location>
        <begin position="157"/>
        <end position="192"/>
    </location>
</feature>
<sequence length="192" mass="20799">RQTIINKYVNQEESFKQLTISTPEEQIATSSLAETNDSTPTQLRVPLNQITQLQQSPVTGEVMGNGGGEEGSDGDVCKKTDLSVNVEDEVDEDSDLDSYLNEQERPSIPVVPGLLSYAGAVSCPSTSTYPNLNTQSSQTWTMDHSDRSGVPKYRNQGCESPSTQESVSNNHHQQQSASPKTLISGDSSDGFL</sequence>
<feature type="region of interest" description="Disordered" evidence="1">
    <location>
        <begin position="124"/>
        <end position="192"/>
    </location>
</feature>
<accession>A0A1B6L517</accession>
<evidence type="ECO:0000313" key="2">
    <source>
        <dbReference type="EMBL" id="JAT18721.1"/>
    </source>
</evidence>